<dbReference type="CDD" id="cd16913">
    <property type="entry name" value="YkuD_like"/>
    <property type="match status" value="1"/>
</dbReference>
<evidence type="ECO:0000313" key="10">
    <source>
        <dbReference type="EMBL" id="QKN23492.1"/>
    </source>
</evidence>
<protein>
    <submittedName>
        <fullName evidence="10">L,D-transpeptidase family protein</fullName>
    </submittedName>
</protein>
<proteinExistence type="predicted"/>
<dbReference type="GO" id="GO:0005576">
    <property type="term" value="C:extracellular region"/>
    <property type="evidence" value="ECO:0007669"/>
    <property type="project" value="TreeGrafter"/>
</dbReference>
<reference evidence="10 11" key="1">
    <citation type="submission" date="2019-11" db="EMBL/GenBank/DDBJ databases">
        <authorList>
            <person name="Ren C."/>
            <person name="Wang H."/>
            <person name="Xu Y."/>
        </authorList>
    </citation>
    <scope>NUCLEOTIDE SEQUENCE [LARGE SCALE GENOMIC DNA]</scope>
    <source>
        <strain evidence="10 11">LBM 19010</strain>
    </source>
</reference>
<comment type="pathway">
    <text evidence="1 6">Cell wall biogenesis; peptidoglycan biosynthesis.</text>
</comment>
<dbReference type="InterPro" id="IPR038063">
    <property type="entry name" value="Transpep_catalytic_dom"/>
</dbReference>
<dbReference type="PANTHER" id="PTHR30582">
    <property type="entry name" value="L,D-TRANSPEPTIDASE"/>
    <property type="match status" value="1"/>
</dbReference>
<feature type="active site" description="Proton donor/acceptor" evidence="6">
    <location>
        <position position="792"/>
    </location>
</feature>
<keyword evidence="3 6" id="KW-0133">Cell shape</keyword>
<dbReference type="PANTHER" id="PTHR30582:SF2">
    <property type="entry name" value="L,D-TRANSPEPTIDASE YCIB-RELATED"/>
    <property type="match status" value="1"/>
</dbReference>
<dbReference type="GO" id="GO:0018104">
    <property type="term" value="P:peptidoglycan-protein cross-linking"/>
    <property type="evidence" value="ECO:0007669"/>
    <property type="project" value="TreeGrafter"/>
</dbReference>
<dbReference type="GO" id="GO:0071555">
    <property type="term" value="P:cell wall organization"/>
    <property type="evidence" value="ECO:0007669"/>
    <property type="project" value="UniProtKB-UniRule"/>
</dbReference>
<dbReference type="KEGG" id="clf:GJQ69_02710"/>
<feature type="region of interest" description="Disordered" evidence="7">
    <location>
        <begin position="33"/>
        <end position="89"/>
    </location>
</feature>
<dbReference type="Pfam" id="PF03734">
    <property type="entry name" value="YkuD"/>
    <property type="match status" value="1"/>
</dbReference>
<dbReference type="Proteomes" id="UP000501316">
    <property type="component" value="Chromosome"/>
</dbReference>
<keyword evidence="5 6" id="KW-0961">Cell wall biogenesis/degradation</keyword>
<feature type="signal peptide" evidence="8">
    <location>
        <begin position="1"/>
        <end position="32"/>
    </location>
</feature>
<dbReference type="GO" id="GO:0071972">
    <property type="term" value="F:peptidoglycan L,D-transpeptidase activity"/>
    <property type="evidence" value="ECO:0007669"/>
    <property type="project" value="TreeGrafter"/>
</dbReference>
<keyword evidence="4 6" id="KW-0573">Peptidoglycan synthesis</keyword>
<dbReference type="GO" id="GO:0008360">
    <property type="term" value="P:regulation of cell shape"/>
    <property type="evidence" value="ECO:0007669"/>
    <property type="project" value="UniProtKB-UniRule"/>
</dbReference>
<evidence type="ECO:0000256" key="4">
    <source>
        <dbReference type="ARBA" id="ARBA00022984"/>
    </source>
</evidence>
<keyword evidence="8" id="KW-0732">Signal</keyword>
<feature type="chain" id="PRO_5032735941" evidence="8">
    <location>
        <begin position="33"/>
        <end position="842"/>
    </location>
</feature>
<dbReference type="InterPro" id="IPR005490">
    <property type="entry name" value="LD_TPept_cat_dom"/>
</dbReference>
<dbReference type="AlphaFoldDB" id="A0A859DRS5"/>
<evidence type="ECO:0000313" key="11">
    <source>
        <dbReference type="Proteomes" id="UP000501316"/>
    </source>
</evidence>
<evidence type="ECO:0000259" key="9">
    <source>
        <dbReference type="PROSITE" id="PS52029"/>
    </source>
</evidence>
<evidence type="ECO:0000256" key="2">
    <source>
        <dbReference type="ARBA" id="ARBA00022679"/>
    </source>
</evidence>
<feature type="domain" description="L,D-TPase catalytic" evidence="9">
    <location>
        <begin position="720"/>
        <end position="842"/>
    </location>
</feature>
<feature type="active site" description="Nucleophile" evidence="6">
    <location>
        <position position="818"/>
    </location>
</feature>
<evidence type="ECO:0000256" key="8">
    <source>
        <dbReference type="SAM" id="SignalP"/>
    </source>
</evidence>
<evidence type="ECO:0000256" key="1">
    <source>
        <dbReference type="ARBA" id="ARBA00004752"/>
    </source>
</evidence>
<name>A0A859DRS5_9FIRM</name>
<keyword evidence="2" id="KW-0808">Transferase</keyword>
<evidence type="ECO:0000256" key="7">
    <source>
        <dbReference type="SAM" id="MobiDB-lite"/>
    </source>
</evidence>
<dbReference type="UniPathway" id="UPA00219"/>
<dbReference type="Gene3D" id="2.40.440.10">
    <property type="entry name" value="L,D-transpeptidase catalytic domain-like"/>
    <property type="match status" value="1"/>
</dbReference>
<feature type="compositionally biased region" description="Polar residues" evidence="7">
    <location>
        <begin position="53"/>
        <end position="62"/>
    </location>
</feature>
<evidence type="ECO:0000256" key="6">
    <source>
        <dbReference type="PROSITE-ProRule" id="PRU01373"/>
    </source>
</evidence>
<gene>
    <name evidence="10" type="ORF">GJQ69_02710</name>
</gene>
<dbReference type="GO" id="GO:0016740">
    <property type="term" value="F:transferase activity"/>
    <property type="evidence" value="ECO:0007669"/>
    <property type="project" value="UniProtKB-KW"/>
</dbReference>
<accession>A0A859DRS5</accession>
<evidence type="ECO:0000256" key="5">
    <source>
        <dbReference type="ARBA" id="ARBA00023316"/>
    </source>
</evidence>
<evidence type="ECO:0000256" key="3">
    <source>
        <dbReference type="ARBA" id="ARBA00022960"/>
    </source>
</evidence>
<dbReference type="SUPFAM" id="SSF141523">
    <property type="entry name" value="L,D-transpeptidase catalytic domain-like"/>
    <property type="match status" value="1"/>
</dbReference>
<sequence length="842" mass="90473">MKSKRRKQVTTLLTAAVAFAAAAVLTIMPAAAEDGGSLTPQSSASSSAVQPALQGQTQAKQENSMDSSQPNSSSQDTQDSQTADTASDVQVTLDTVEPYTFTELGKRYTVLIRTKPDRWPAVVSSNPSAVTVSNPTWNAKVQGYLCTLTAVGEGNAQIQVQAGHTQKVLETEVKVPPVQLWTDTSSYTFHTAGQQYTVLIRTSPAVKPIVVSSDTSVVTTAAPVWNAGAKGYLCTLTAVGEGNAQIQVQAGHTQKVIETEVKIPPVQLWTDTSSYTFHTAGQQYTVLIRTSPATKPIVVSSDTSVVTAAAPVWNAGAKGYLCKLTAVNTGNAQIQVQAGHTQKVMETEVKMPPVQLWTDTSSYTFHTAGQQYTVLIRTSPAVKPIVVSSDTSVVTAAAPVWNAGAKGYLCKLTAVGEGDAEVAVRAGSSEKKIAVRFVTTIGRDTLAYTFHTPGQTYHMGLSTSTGEQPQIVSSDPDVVKVVFTVPNPSHQGFLLCKLQAGEKEGTADITITAGRAKAVTTITNDFRPVNLSIDTSSYTFYYPGQRYTVLATVADNTPAIVSSEDLSVVSQQLKSDGNGRWLIQLVAQRSGETKIHVRAGSSEKVLPVKVSDERLTITANASGHTFYGLGQSYTFLFHTSHNLAPQFSSSNNYVAVVQNLGWNALQQGYQCRVTSRGTGSASISAYIGSAARTSVSVSVVNTDESQMRQRAQQYSSSTKYLFLVNTSTHRVGVYTGQSGNWSQLHYWACTTGASATPTIHGVFHIQSRGYYFDSGSVRCFYYTQIYGGYMFHSVLYAQTASPSQVVDGRLGQALSHGCIRLQLENARWIYMYVPFGTTVVIY</sequence>
<dbReference type="EMBL" id="CP046051">
    <property type="protein sequence ID" value="QKN23492.1"/>
    <property type="molecule type" value="Genomic_DNA"/>
</dbReference>
<dbReference type="PROSITE" id="PS52029">
    <property type="entry name" value="LD_TPASE"/>
    <property type="match status" value="1"/>
</dbReference>
<dbReference type="InterPro" id="IPR050979">
    <property type="entry name" value="LD-transpeptidase"/>
</dbReference>
<organism evidence="10 11">
    <name type="scientific">Caproicibacterium lactatifermentans</name>
    <dbReference type="NCBI Taxonomy" id="2666138"/>
    <lineage>
        <taxon>Bacteria</taxon>
        <taxon>Bacillati</taxon>
        <taxon>Bacillota</taxon>
        <taxon>Clostridia</taxon>
        <taxon>Eubacteriales</taxon>
        <taxon>Oscillospiraceae</taxon>
        <taxon>Caproicibacterium</taxon>
    </lineage>
</organism>
<dbReference type="RefSeq" id="WP_174192868.1">
    <property type="nucleotide sequence ID" value="NZ_CP046051.1"/>
</dbReference>
<feature type="compositionally biased region" description="Low complexity" evidence="7">
    <location>
        <begin position="64"/>
        <end position="88"/>
    </location>
</feature>